<sequence>MIDGSDTWSMALMGIEAGRKVQWLRDNKSALPSMAVLLAVTVFWVVGAVGGIDFLTEASSPMSMLVGLYVMLAGVAVSIIVATLALNDLVSRYSRPRTRR</sequence>
<proteinExistence type="predicted"/>
<feature type="transmembrane region" description="Helical" evidence="1">
    <location>
        <begin position="29"/>
        <end position="52"/>
    </location>
</feature>
<keyword evidence="3" id="KW-1185">Reference proteome</keyword>
<dbReference type="EMBL" id="QZVT01000002">
    <property type="protein sequence ID" value="RJT81806.1"/>
    <property type="molecule type" value="Genomic_DNA"/>
</dbReference>
<accession>A0A3A5MGP5</accession>
<evidence type="ECO:0000313" key="2">
    <source>
        <dbReference type="EMBL" id="RJT81806.1"/>
    </source>
</evidence>
<dbReference type="AlphaFoldDB" id="A0A3A5MGP5"/>
<gene>
    <name evidence="2" type="ORF">D6T63_03315</name>
</gene>
<evidence type="ECO:0000313" key="3">
    <source>
        <dbReference type="Proteomes" id="UP000272560"/>
    </source>
</evidence>
<organism evidence="2 3">
    <name type="scientific">Arthrobacter cheniae</name>
    <dbReference type="NCBI Taxonomy" id="1258888"/>
    <lineage>
        <taxon>Bacteria</taxon>
        <taxon>Bacillati</taxon>
        <taxon>Actinomycetota</taxon>
        <taxon>Actinomycetes</taxon>
        <taxon>Micrococcales</taxon>
        <taxon>Micrococcaceae</taxon>
        <taxon>Arthrobacter</taxon>
    </lineage>
</organism>
<dbReference type="Proteomes" id="UP000272560">
    <property type="component" value="Unassembled WGS sequence"/>
</dbReference>
<comment type="caution">
    <text evidence="2">The sequence shown here is derived from an EMBL/GenBank/DDBJ whole genome shotgun (WGS) entry which is preliminary data.</text>
</comment>
<keyword evidence="1" id="KW-0812">Transmembrane</keyword>
<keyword evidence="1" id="KW-1133">Transmembrane helix</keyword>
<evidence type="ECO:0000256" key="1">
    <source>
        <dbReference type="SAM" id="Phobius"/>
    </source>
</evidence>
<reference evidence="2 3" key="1">
    <citation type="submission" date="2018-09" db="EMBL/GenBank/DDBJ databases">
        <title>Novel species of Arthrobacter.</title>
        <authorList>
            <person name="Liu Q."/>
            <person name="Xin Y.-H."/>
        </authorList>
    </citation>
    <scope>NUCLEOTIDE SEQUENCE [LARGE SCALE GENOMIC DNA]</scope>
    <source>
        <strain evidence="2 3">Hz2</strain>
    </source>
</reference>
<name>A0A3A5MGP5_9MICC</name>
<feature type="transmembrane region" description="Helical" evidence="1">
    <location>
        <begin position="64"/>
        <end position="90"/>
    </location>
</feature>
<protein>
    <submittedName>
        <fullName evidence="2">Uncharacterized protein</fullName>
    </submittedName>
</protein>
<keyword evidence="1" id="KW-0472">Membrane</keyword>